<keyword evidence="1" id="KW-1133">Transmembrane helix</keyword>
<keyword evidence="1" id="KW-0472">Membrane</keyword>
<feature type="transmembrane region" description="Helical" evidence="1">
    <location>
        <begin position="327"/>
        <end position="345"/>
    </location>
</feature>
<keyword evidence="1" id="KW-0812">Transmembrane</keyword>
<proteinExistence type="predicted"/>
<dbReference type="EMBL" id="CAEZUN010000070">
    <property type="protein sequence ID" value="CAB4601385.1"/>
    <property type="molecule type" value="Genomic_DNA"/>
</dbReference>
<evidence type="ECO:0000313" key="2">
    <source>
        <dbReference type="EMBL" id="CAB4601385.1"/>
    </source>
</evidence>
<gene>
    <name evidence="2" type="ORF">UFOPK1826_00688</name>
</gene>
<feature type="transmembrane region" description="Helical" evidence="1">
    <location>
        <begin position="275"/>
        <end position="295"/>
    </location>
</feature>
<feature type="transmembrane region" description="Helical" evidence="1">
    <location>
        <begin position="163"/>
        <end position="188"/>
    </location>
</feature>
<protein>
    <submittedName>
        <fullName evidence="2">Unannotated protein</fullName>
    </submittedName>
</protein>
<name>A0A6J6GR64_9ZZZZ</name>
<evidence type="ECO:0000256" key="1">
    <source>
        <dbReference type="SAM" id="Phobius"/>
    </source>
</evidence>
<feature type="transmembrane region" description="Helical" evidence="1">
    <location>
        <begin position="241"/>
        <end position="263"/>
    </location>
</feature>
<feature type="transmembrane region" description="Helical" evidence="1">
    <location>
        <begin position="301"/>
        <end position="320"/>
    </location>
</feature>
<accession>A0A6J6GR64</accession>
<feature type="transmembrane region" description="Helical" evidence="1">
    <location>
        <begin position="200"/>
        <end position="221"/>
    </location>
</feature>
<feature type="transmembrane region" description="Helical" evidence="1">
    <location>
        <begin position="12"/>
        <end position="29"/>
    </location>
</feature>
<reference evidence="2" key="1">
    <citation type="submission" date="2020-05" db="EMBL/GenBank/DDBJ databases">
        <authorList>
            <person name="Chiriac C."/>
            <person name="Salcher M."/>
            <person name="Ghai R."/>
            <person name="Kavagutti S V."/>
        </authorList>
    </citation>
    <scope>NUCLEOTIDE SEQUENCE</scope>
</reference>
<feature type="transmembrane region" description="Helical" evidence="1">
    <location>
        <begin position="89"/>
        <end position="106"/>
    </location>
</feature>
<organism evidence="2">
    <name type="scientific">freshwater metagenome</name>
    <dbReference type="NCBI Taxonomy" id="449393"/>
    <lineage>
        <taxon>unclassified sequences</taxon>
        <taxon>metagenomes</taxon>
        <taxon>ecological metagenomes</taxon>
    </lineage>
</organism>
<dbReference type="AlphaFoldDB" id="A0A6J6GR64"/>
<sequence>MTNKQTVVKNWWFIATGFVYTLLIFARDWKAIDRIGADTGYTYVPDAVRENLWVVFKPFPEYFEISGRAAAEIVALFPIRYHAIASSTVVNLIWVALGLFIYAMVFQESKNQVLSSLSGLVLIVTPHANESSIGNIGMIKFPLTAAVAIAFCSSRAISKYPKLIAIVALVAGLSQPILFVTTLPLLWLTKSPDRELRRKVLSLLMVVYGTFVIQVLKVGLSTAIQGRSGSSVKSLWPGMGLFWYSGIFFPTLFALFVVAVNSVKPIRNTKFSQIRYFLCASTIALAVLCFILGGIADRYFVAPMTLAWITGILFLVDFVDIFKKIKILMIATAFIFAIVPVVHWFEAGWFLTSGPTWTSEVDRATEFCRDHPDSEVELLVSPWGYSETYCWQVVKK</sequence>